<proteinExistence type="predicted"/>
<evidence type="ECO:0000313" key="3">
    <source>
        <dbReference type="EMBL" id="GAA1578021.1"/>
    </source>
</evidence>
<accession>A0ABN2DIG9</accession>
<evidence type="ECO:0008006" key="5">
    <source>
        <dbReference type="Google" id="ProtNLM"/>
    </source>
</evidence>
<sequence>MSTPPETATNDNPTPQPPKRRGMQGNAKSMVLSMIACIAGCLVLLALIPRQGATKLATVDAAGVAGQVSQSKKWDVAVADGLGSPWRPVHAAMIPGDKENPERWRAGYQGAGEDYLSIQQRKDGGAAWFAKVAKGTNSGELKAGGATWRKVEMDGDQKALVRTTPLAGLDTVVTGKGTWNQLEQVAKSAKPISAVTK</sequence>
<protein>
    <recommendedName>
        <fullName evidence="5">DUF4245 domain-containing protein</fullName>
    </recommendedName>
</protein>
<keyword evidence="2" id="KW-0472">Membrane</keyword>
<evidence type="ECO:0000313" key="4">
    <source>
        <dbReference type="Proteomes" id="UP001500350"/>
    </source>
</evidence>
<organism evidence="3 4">
    <name type="scientific">Dermacoccus profundi</name>
    <dbReference type="NCBI Taxonomy" id="322602"/>
    <lineage>
        <taxon>Bacteria</taxon>
        <taxon>Bacillati</taxon>
        <taxon>Actinomycetota</taxon>
        <taxon>Actinomycetes</taxon>
        <taxon>Micrococcales</taxon>
        <taxon>Dermacoccaceae</taxon>
        <taxon>Dermacoccus</taxon>
    </lineage>
</organism>
<keyword evidence="4" id="KW-1185">Reference proteome</keyword>
<feature type="compositionally biased region" description="Polar residues" evidence="1">
    <location>
        <begin position="1"/>
        <end position="13"/>
    </location>
</feature>
<dbReference type="InterPro" id="IPR025339">
    <property type="entry name" value="DUF4245"/>
</dbReference>
<reference evidence="3 4" key="1">
    <citation type="journal article" date="2019" name="Int. J. Syst. Evol. Microbiol.">
        <title>The Global Catalogue of Microorganisms (GCM) 10K type strain sequencing project: providing services to taxonomists for standard genome sequencing and annotation.</title>
        <authorList>
            <consortium name="The Broad Institute Genomics Platform"/>
            <consortium name="The Broad Institute Genome Sequencing Center for Infectious Disease"/>
            <person name="Wu L."/>
            <person name="Ma J."/>
        </authorList>
    </citation>
    <scope>NUCLEOTIDE SEQUENCE [LARGE SCALE GENOMIC DNA]</scope>
    <source>
        <strain evidence="3 4">JCM 14589</strain>
    </source>
</reference>
<keyword evidence="2" id="KW-0812">Transmembrane</keyword>
<dbReference type="EMBL" id="BAAANW010000031">
    <property type="protein sequence ID" value="GAA1578021.1"/>
    <property type="molecule type" value="Genomic_DNA"/>
</dbReference>
<feature type="region of interest" description="Disordered" evidence="1">
    <location>
        <begin position="1"/>
        <end position="24"/>
    </location>
</feature>
<keyword evidence="2" id="KW-1133">Transmembrane helix</keyword>
<gene>
    <name evidence="3" type="ORF">GCM10009763_26500</name>
</gene>
<dbReference type="RefSeq" id="WP_129664330.1">
    <property type="nucleotide sequence ID" value="NZ_BAAANW010000031.1"/>
</dbReference>
<evidence type="ECO:0000256" key="1">
    <source>
        <dbReference type="SAM" id="MobiDB-lite"/>
    </source>
</evidence>
<evidence type="ECO:0000256" key="2">
    <source>
        <dbReference type="SAM" id="Phobius"/>
    </source>
</evidence>
<name>A0ABN2DIG9_9MICO</name>
<feature type="transmembrane region" description="Helical" evidence="2">
    <location>
        <begin position="29"/>
        <end position="48"/>
    </location>
</feature>
<dbReference type="Pfam" id="PF14030">
    <property type="entry name" value="DUF4245"/>
    <property type="match status" value="1"/>
</dbReference>
<dbReference type="Proteomes" id="UP001500350">
    <property type="component" value="Unassembled WGS sequence"/>
</dbReference>
<comment type="caution">
    <text evidence="3">The sequence shown here is derived from an EMBL/GenBank/DDBJ whole genome shotgun (WGS) entry which is preliminary data.</text>
</comment>